<protein>
    <submittedName>
        <fullName evidence="2">DUF4149 domain-containing protein</fullName>
    </submittedName>
</protein>
<feature type="transmembrane region" description="Helical" evidence="1">
    <location>
        <begin position="130"/>
        <end position="153"/>
    </location>
</feature>
<feature type="transmembrane region" description="Helical" evidence="1">
    <location>
        <begin position="85"/>
        <end position="109"/>
    </location>
</feature>
<reference evidence="2 3" key="1">
    <citation type="submission" date="2021-10" db="EMBL/GenBank/DDBJ databases">
        <authorList>
            <person name="Chen M."/>
        </authorList>
    </citation>
    <scope>NUCLEOTIDE SEQUENCE [LARGE SCALE GENOMIC DNA]</scope>
    <source>
        <strain evidence="2 3">H3-26</strain>
    </source>
</reference>
<organism evidence="2 3">
    <name type="scientific">Deefgea salmonis</name>
    <dbReference type="NCBI Taxonomy" id="2875502"/>
    <lineage>
        <taxon>Bacteria</taxon>
        <taxon>Pseudomonadati</taxon>
        <taxon>Pseudomonadota</taxon>
        <taxon>Betaproteobacteria</taxon>
        <taxon>Neisseriales</taxon>
        <taxon>Chitinibacteraceae</taxon>
        <taxon>Deefgea</taxon>
    </lineage>
</organism>
<keyword evidence="1" id="KW-1133">Transmembrane helix</keyword>
<evidence type="ECO:0000256" key="1">
    <source>
        <dbReference type="SAM" id="Phobius"/>
    </source>
</evidence>
<name>A0ABS8BLA6_9NEIS</name>
<gene>
    <name evidence="2" type="ORF">LG219_09485</name>
</gene>
<keyword evidence="3" id="KW-1185">Reference proteome</keyword>
<sequence>MTINDYALWRGLHVLGVVLWIGGVAFVTTILIPALRRSGNDYALFEKLEHRFGLQAKFSTQIVLISGLAMLYLSDTWSRLADTWWLWAMIVTWGIFTLMLFVLEPWLIHRWLKRKAQLDPAATMRLLQRLHYALLALSLLTVGAGVVGAHGGAWF</sequence>
<keyword evidence="1" id="KW-0812">Transmembrane</keyword>
<comment type="caution">
    <text evidence="2">The sequence shown here is derived from an EMBL/GenBank/DDBJ whole genome shotgun (WGS) entry which is preliminary data.</text>
</comment>
<accession>A0ABS8BLA6</accession>
<proteinExistence type="predicted"/>
<keyword evidence="1" id="KW-0472">Membrane</keyword>
<dbReference type="EMBL" id="JAJAWG010000005">
    <property type="protein sequence ID" value="MCB5196500.1"/>
    <property type="molecule type" value="Genomic_DNA"/>
</dbReference>
<evidence type="ECO:0000313" key="2">
    <source>
        <dbReference type="EMBL" id="MCB5196500.1"/>
    </source>
</evidence>
<dbReference type="RefSeq" id="WP_226764255.1">
    <property type="nucleotide sequence ID" value="NZ_JAJAWG010000005.1"/>
</dbReference>
<dbReference type="Proteomes" id="UP001198034">
    <property type="component" value="Unassembled WGS sequence"/>
</dbReference>
<evidence type="ECO:0000313" key="3">
    <source>
        <dbReference type="Proteomes" id="UP001198034"/>
    </source>
</evidence>
<feature type="transmembrane region" description="Helical" evidence="1">
    <location>
        <begin position="12"/>
        <end position="35"/>
    </location>
</feature>